<organism evidence="1">
    <name type="scientific">Salmonella dublin</name>
    <dbReference type="NCBI Taxonomy" id="98360"/>
    <lineage>
        <taxon>Bacteria</taxon>
        <taxon>Pseudomonadati</taxon>
        <taxon>Pseudomonadota</taxon>
        <taxon>Gammaproteobacteria</taxon>
        <taxon>Enterobacterales</taxon>
        <taxon>Enterobacteriaceae</taxon>
        <taxon>Salmonella</taxon>
    </lineage>
</organism>
<dbReference type="EMBL" id="JF267654">
    <property type="protein sequence ID" value="AEA95694.1"/>
    <property type="molecule type" value="Genomic_DNA"/>
</dbReference>
<gene>
    <name evidence="1" type="ORF">pSD853_7.9_2</name>
</gene>
<evidence type="ECO:0000313" key="1">
    <source>
        <dbReference type="EMBL" id="AEA95694.1"/>
    </source>
</evidence>
<name>F5BQR5_SALDU</name>
<reference evidence="1" key="1">
    <citation type="journal article" date="2012" name="Food Res. Intern.">
        <title>Sequencing of plasmids from a multi-antimicrobial resistant Salmonella enterica serovar Dublin strain.</title>
        <authorList>
            <person name="Han J."/>
            <person name="Lynne A.M."/>
            <person name="David D.E."/>
            <person name="Nayak R."/>
            <person name="Foley S.L."/>
        </authorList>
    </citation>
    <scope>NUCLEOTIDE SEQUENCE</scope>
    <source>
        <strain evidence="1">853</strain>
        <plasmid evidence="1">pSD853_7.9</plasmid>
    </source>
</reference>
<sequence>MKFKGLFSAVLIVSLLVGAGYSFVHHDEVSVASRNAT</sequence>
<keyword evidence="1" id="KW-0614">Plasmid</keyword>
<geneLocation type="plasmid" evidence="1">
    <name>pSD853_7.9</name>
</geneLocation>
<accession>F5BQR5</accession>
<protein>
    <submittedName>
        <fullName evidence="1">Uncharacterized protein</fullName>
    </submittedName>
</protein>
<dbReference type="AlphaFoldDB" id="F5BQR5"/>
<proteinExistence type="predicted"/>